<reference evidence="1 2" key="1">
    <citation type="journal article" date="2016" name="Mol. Biol. Evol.">
        <title>Comparative Genomics of Early-Diverging Mushroom-Forming Fungi Provides Insights into the Origins of Lignocellulose Decay Capabilities.</title>
        <authorList>
            <person name="Nagy L.G."/>
            <person name="Riley R."/>
            <person name="Tritt A."/>
            <person name="Adam C."/>
            <person name="Daum C."/>
            <person name="Floudas D."/>
            <person name="Sun H."/>
            <person name="Yadav J.S."/>
            <person name="Pangilinan J."/>
            <person name="Larsson K.H."/>
            <person name="Matsuura K."/>
            <person name="Barry K."/>
            <person name="Labutti K."/>
            <person name="Kuo R."/>
            <person name="Ohm R.A."/>
            <person name="Bhattacharya S.S."/>
            <person name="Shirouzu T."/>
            <person name="Yoshinaga Y."/>
            <person name="Martin F.M."/>
            <person name="Grigoriev I.V."/>
            <person name="Hibbett D.S."/>
        </authorList>
    </citation>
    <scope>NUCLEOTIDE SEQUENCE [LARGE SCALE GENOMIC DNA]</scope>
    <source>
        <strain evidence="1 2">CBS 109695</strain>
    </source>
</reference>
<protein>
    <submittedName>
        <fullName evidence="1">Uncharacterized protein</fullName>
    </submittedName>
</protein>
<sequence length="61" mass="7059">IARNDISSLVSSELWVEWQPTAARPFYWSLNPRSRTRFPPSVNSLHALIKIYDRGSGFEHT</sequence>
<evidence type="ECO:0000313" key="1">
    <source>
        <dbReference type="EMBL" id="KZP27257.1"/>
    </source>
</evidence>
<dbReference type="AlphaFoldDB" id="A0A166QKJ5"/>
<feature type="non-terminal residue" evidence="1">
    <location>
        <position position="1"/>
    </location>
</feature>
<organism evidence="1 2">
    <name type="scientific">Athelia psychrophila</name>
    <dbReference type="NCBI Taxonomy" id="1759441"/>
    <lineage>
        <taxon>Eukaryota</taxon>
        <taxon>Fungi</taxon>
        <taxon>Dikarya</taxon>
        <taxon>Basidiomycota</taxon>
        <taxon>Agaricomycotina</taxon>
        <taxon>Agaricomycetes</taxon>
        <taxon>Agaricomycetidae</taxon>
        <taxon>Atheliales</taxon>
        <taxon>Atheliaceae</taxon>
        <taxon>Athelia</taxon>
    </lineage>
</organism>
<accession>A0A166QKJ5</accession>
<evidence type="ECO:0000313" key="2">
    <source>
        <dbReference type="Proteomes" id="UP000076532"/>
    </source>
</evidence>
<dbReference type="Proteomes" id="UP000076532">
    <property type="component" value="Unassembled WGS sequence"/>
</dbReference>
<gene>
    <name evidence="1" type="ORF">FIBSPDRAFT_854178</name>
</gene>
<keyword evidence="2" id="KW-1185">Reference proteome</keyword>
<proteinExistence type="predicted"/>
<name>A0A166QKJ5_9AGAM</name>
<dbReference type="EMBL" id="KV417510">
    <property type="protein sequence ID" value="KZP27257.1"/>
    <property type="molecule type" value="Genomic_DNA"/>
</dbReference>